<evidence type="ECO:0000313" key="1">
    <source>
        <dbReference type="EMBL" id="KAF2110299.1"/>
    </source>
</evidence>
<dbReference type="Gene3D" id="3.90.550.20">
    <property type="match status" value="1"/>
</dbReference>
<dbReference type="InterPro" id="IPR008441">
    <property type="entry name" value="AfumC-like_glycosyl_Trfase"/>
</dbReference>
<dbReference type="EMBL" id="ML977338">
    <property type="protein sequence ID" value="KAF2110299.1"/>
    <property type="molecule type" value="Genomic_DNA"/>
</dbReference>
<gene>
    <name evidence="1" type="ORF">BDV96DRAFT_500951</name>
</gene>
<dbReference type="InterPro" id="IPR029044">
    <property type="entry name" value="Nucleotide-diphossugar_trans"/>
</dbReference>
<dbReference type="AlphaFoldDB" id="A0A6A5YSX9"/>
<dbReference type="GO" id="GO:0016757">
    <property type="term" value="F:glycosyltransferase activity"/>
    <property type="evidence" value="ECO:0007669"/>
    <property type="project" value="InterPro"/>
</dbReference>
<name>A0A6A5YSX9_9PLEO</name>
<proteinExistence type="predicted"/>
<organism evidence="1 2">
    <name type="scientific">Lophiotrema nucula</name>
    <dbReference type="NCBI Taxonomy" id="690887"/>
    <lineage>
        <taxon>Eukaryota</taxon>
        <taxon>Fungi</taxon>
        <taxon>Dikarya</taxon>
        <taxon>Ascomycota</taxon>
        <taxon>Pezizomycotina</taxon>
        <taxon>Dothideomycetes</taxon>
        <taxon>Pleosporomycetidae</taxon>
        <taxon>Pleosporales</taxon>
        <taxon>Lophiotremataceae</taxon>
        <taxon>Lophiotrema</taxon>
    </lineage>
</organism>
<accession>A0A6A5YSX9</accession>
<reference evidence="1" key="1">
    <citation type="journal article" date="2020" name="Stud. Mycol.">
        <title>101 Dothideomycetes genomes: a test case for predicting lifestyles and emergence of pathogens.</title>
        <authorList>
            <person name="Haridas S."/>
            <person name="Albert R."/>
            <person name="Binder M."/>
            <person name="Bloem J."/>
            <person name="Labutti K."/>
            <person name="Salamov A."/>
            <person name="Andreopoulos B."/>
            <person name="Baker S."/>
            <person name="Barry K."/>
            <person name="Bills G."/>
            <person name="Bluhm B."/>
            <person name="Cannon C."/>
            <person name="Castanera R."/>
            <person name="Culley D."/>
            <person name="Daum C."/>
            <person name="Ezra D."/>
            <person name="Gonzalez J."/>
            <person name="Henrissat B."/>
            <person name="Kuo A."/>
            <person name="Liang C."/>
            <person name="Lipzen A."/>
            <person name="Lutzoni F."/>
            <person name="Magnuson J."/>
            <person name="Mondo S."/>
            <person name="Nolan M."/>
            <person name="Ohm R."/>
            <person name="Pangilinan J."/>
            <person name="Park H.-J."/>
            <person name="Ramirez L."/>
            <person name="Alfaro M."/>
            <person name="Sun H."/>
            <person name="Tritt A."/>
            <person name="Yoshinaga Y."/>
            <person name="Zwiers L.-H."/>
            <person name="Turgeon B."/>
            <person name="Goodwin S."/>
            <person name="Spatafora J."/>
            <person name="Crous P."/>
            <person name="Grigoriev I."/>
        </authorList>
    </citation>
    <scope>NUCLEOTIDE SEQUENCE</scope>
    <source>
        <strain evidence="1">CBS 627.86</strain>
    </source>
</reference>
<dbReference type="Pfam" id="PF05704">
    <property type="entry name" value="Caps_synth"/>
    <property type="match status" value="1"/>
</dbReference>
<dbReference type="SUPFAM" id="SSF53448">
    <property type="entry name" value="Nucleotide-diphospho-sugar transferases"/>
    <property type="match status" value="1"/>
</dbReference>
<dbReference type="Proteomes" id="UP000799770">
    <property type="component" value="Unassembled WGS sequence"/>
</dbReference>
<protein>
    <submittedName>
        <fullName evidence="1">Capsule polysaccharide biosynthesis protein</fullName>
    </submittedName>
</protein>
<dbReference type="OrthoDB" id="409543at2759"/>
<evidence type="ECO:0000313" key="2">
    <source>
        <dbReference type="Proteomes" id="UP000799770"/>
    </source>
</evidence>
<sequence length="402" mass="46407">MTAPKFEIPTEFASQLRYVETKDPRTDDAILKELNTSVPITSEKNVWTYWHSGISNMPNWCKRNIINWVRLHDDTWTIRVLDTVPGSPNHALKWIDAKELPEAFVEGTMTGPWTGPHSADFLRGAALYRYGGVWTDVGTILFRDFDRVCWNQLADEECPYNVAVPWMFQQYMANHFVAARKGDEFIKRWHDLFMYFWRGRTDYKGITDSPLIAFVHNIRFAAAQERGMSWNWKVDELTALGYVGQVMAWTRLSWLKEPNGFDGVAYSQNNVLWFDVLKEDWAAEPIVGWEGKGLFNVLTTRLDADPESEEYKKAYACTWRLLTDSTMEKITHAKNLTIDLACGALLDLPENEGKDAAPGTFGELLRYGSVHFEQTRERIAQVELEEVKSEFVLHEPLFGWPN</sequence>
<keyword evidence="2" id="KW-1185">Reference proteome</keyword>